<evidence type="ECO:0000313" key="1">
    <source>
        <dbReference type="EMBL" id="KAH9378022.1"/>
    </source>
</evidence>
<dbReference type="EMBL" id="JABSTR010000008">
    <property type="protein sequence ID" value="KAH9378022.1"/>
    <property type="molecule type" value="Genomic_DNA"/>
</dbReference>
<dbReference type="VEuPathDB" id="VectorBase:HLOH_046261"/>
<name>A0A9J6GHR7_HAELO</name>
<reference evidence="1 2" key="1">
    <citation type="journal article" date="2020" name="Cell">
        <title>Large-Scale Comparative Analyses of Tick Genomes Elucidate Their Genetic Diversity and Vector Capacities.</title>
        <authorList>
            <consortium name="Tick Genome and Microbiome Consortium (TIGMIC)"/>
            <person name="Jia N."/>
            <person name="Wang J."/>
            <person name="Shi W."/>
            <person name="Du L."/>
            <person name="Sun Y."/>
            <person name="Zhan W."/>
            <person name="Jiang J.F."/>
            <person name="Wang Q."/>
            <person name="Zhang B."/>
            <person name="Ji P."/>
            <person name="Bell-Sakyi L."/>
            <person name="Cui X.M."/>
            <person name="Yuan T.T."/>
            <person name="Jiang B.G."/>
            <person name="Yang W.F."/>
            <person name="Lam T.T."/>
            <person name="Chang Q.C."/>
            <person name="Ding S.J."/>
            <person name="Wang X.J."/>
            <person name="Zhu J.G."/>
            <person name="Ruan X.D."/>
            <person name="Zhao L."/>
            <person name="Wei J.T."/>
            <person name="Ye R.Z."/>
            <person name="Que T.C."/>
            <person name="Du C.H."/>
            <person name="Zhou Y.H."/>
            <person name="Cheng J.X."/>
            <person name="Dai P.F."/>
            <person name="Guo W.B."/>
            <person name="Han X.H."/>
            <person name="Huang E.J."/>
            <person name="Li L.F."/>
            <person name="Wei W."/>
            <person name="Gao Y.C."/>
            <person name="Liu J.Z."/>
            <person name="Shao H.Z."/>
            <person name="Wang X."/>
            <person name="Wang C.C."/>
            <person name="Yang T.C."/>
            <person name="Huo Q.B."/>
            <person name="Li W."/>
            <person name="Chen H.Y."/>
            <person name="Chen S.E."/>
            <person name="Zhou L.G."/>
            <person name="Ni X.B."/>
            <person name="Tian J.H."/>
            <person name="Sheng Y."/>
            <person name="Liu T."/>
            <person name="Pan Y.S."/>
            <person name="Xia L.Y."/>
            <person name="Li J."/>
            <person name="Zhao F."/>
            <person name="Cao W.C."/>
        </authorList>
    </citation>
    <scope>NUCLEOTIDE SEQUENCE [LARGE SCALE GENOMIC DNA]</scope>
    <source>
        <strain evidence="1">HaeL-2018</strain>
    </source>
</reference>
<sequence length="78" mass="8707">MTPVGRCTARITIGDANFVGSFVVLAECCKDLILRMDFLREYNAVIDVGERLIIHSCRTTTYHNSQHAERSCGLSTKT</sequence>
<organism evidence="1 2">
    <name type="scientific">Haemaphysalis longicornis</name>
    <name type="common">Bush tick</name>
    <dbReference type="NCBI Taxonomy" id="44386"/>
    <lineage>
        <taxon>Eukaryota</taxon>
        <taxon>Metazoa</taxon>
        <taxon>Ecdysozoa</taxon>
        <taxon>Arthropoda</taxon>
        <taxon>Chelicerata</taxon>
        <taxon>Arachnida</taxon>
        <taxon>Acari</taxon>
        <taxon>Parasitiformes</taxon>
        <taxon>Ixodida</taxon>
        <taxon>Ixodoidea</taxon>
        <taxon>Ixodidae</taxon>
        <taxon>Haemaphysalinae</taxon>
        <taxon>Haemaphysalis</taxon>
    </lineage>
</organism>
<dbReference type="AlphaFoldDB" id="A0A9J6GHR7"/>
<accession>A0A9J6GHR7</accession>
<dbReference type="InterPro" id="IPR021109">
    <property type="entry name" value="Peptidase_aspartic_dom_sf"/>
</dbReference>
<gene>
    <name evidence="1" type="ORF">HPB48_000358</name>
</gene>
<evidence type="ECO:0000313" key="2">
    <source>
        <dbReference type="Proteomes" id="UP000821853"/>
    </source>
</evidence>
<dbReference type="Gene3D" id="2.40.70.10">
    <property type="entry name" value="Acid Proteases"/>
    <property type="match status" value="1"/>
</dbReference>
<dbReference type="Proteomes" id="UP000821853">
    <property type="component" value="Unassembled WGS sequence"/>
</dbReference>
<dbReference type="Pfam" id="PF08284">
    <property type="entry name" value="RVP_2"/>
    <property type="match status" value="1"/>
</dbReference>
<comment type="caution">
    <text evidence="1">The sequence shown here is derived from an EMBL/GenBank/DDBJ whole genome shotgun (WGS) entry which is preliminary data.</text>
</comment>
<protein>
    <submittedName>
        <fullName evidence="1">Uncharacterized protein</fullName>
    </submittedName>
</protein>
<keyword evidence="2" id="KW-1185">Reference proteome</keyword>
<proteinExistence type="predicted"/>
<dbReference type="OrthoDB" id="10056424at2759"/>